<dbReference type="HOGENOM" id="CLU_858970_0_0_1"/>
<dbReference type="EMBL" id="FR824176">
    <property type="protein sequence ID" value="CCA21706.1"/>
    <property type="molecule type" value="Genomic_DNA"/>
</dbReference>
<dbReference type="EMBL" id="FR824181">
    <property type="protein sequence ID" value="CCA21869.1"/>
    <property type="molecule type" value="Genomic_DNA"/>
</dbReference>
<proteinExistence type="predicted"/>
<gene>
    <name evidence="1" type="primary">AlNc14C131G6955</name>
    <name evidence="2" type="synonym">AlNc14C136G7102</name>
    <name evidence="1" type="ORF">ALNC14_078490</name>
    <name evidence="2" type="ORF">ALNC14_080120</name>
</gene>
<accession>F0WKA2</accession>
<reference evidence="1" key="2">
    <citation type="submission" date="2011-02" db="EMBL/GenBank/DDBJ databases">
        <authorList>
            <person name="MacLean D."/>
        </authorList>
    </citation>
    <scope>NUCLEOTIDE SEQUENCE</scope>
</reference>
<name>F0WKA2_9STRA</name>
<protein>
    <submittedName>
        <fullName evidence="1">AlNc14C131G6955 protein</fullName>
    </submittedName>
    <submittedName>
        <fullName evidence="2">AlNc14C136G7102 protein</fullName>
    </submittedName>
</protein>
<organism evidence="1">
    <name type="scientific">Albugo laibachii Nc14</name>
    <dbReference type="NCBI Taxonomy" id="890382"/>
    <lineage>
        <taxon>Eukaryota</taxon>
        <taxon>Sar</taxon>
        <taxon>Stramenopiles</taxon>
        <taxon>Oomycota</taxon>
        <taxon>Peronosporomycetes</taxon>
        <taxon>Albuginales</taxon>
        <taxon>Albuginaceae</taxon>
        <taxon>Albugo</taxon>
    </lineage>
</organism>
<sequence>MDVLDRFEITSESKKGFLMYLFIKEAFSPNVTVCFAECHKIQISYDCMLGDVHVNNLIPLQDVFGWIERTRVAEKEKHVSKGSGCLLVEHLSSSDDSYCARSFPEKKTWKLSPDTFLLSLSTNLEVASDSGCPFEPTHGCVEMDLMPNILCDLESERIKQYIDLNSIPNGDIPVLSVGGLEEDRAVHVASVVLVKWISNNPASVEEAATCKDCFICLTTKRKVVLISVEKRYLWMVESEIIFANCQECSGELSVAQQFPYNGYLRQISARDASKFFGALKKRVRRKNTDQGTQKKIKTRRSNGLGWCFMEISWRKYMNELTLLL</sequence>
<evidence type="ECO:0000313" key="2">
    <source>
        <dbReference type="EMBL" id="CCA21869.1"/>
    </source>
</evidence>
<dbReference type="AlphaFoldDB" id="F0WKA2"/>
<evidence type="ECO:0000313" key="1">
    <source>
        <dbReference type="EMBL" id="CCA21706.1"/>
    </source>
</evidence>
<reference evidence="1" key="1">
    <citation type="journal article" date="2011" name="PLoS Biol.">
        <title>Gene gain and loss during evolution of obligate parasitism in the white rust pathogen of Arabidopsis thaliana.</title>
        <authorList>
            <person name="Kemen E."/>
            <person name="Gardiner A."/>
            <person name="Schultz-Larsen T."/>
            <person name="Kemen A.C."/>
            <person name="Balmuth A.L."/>
            <person name="Robert-Seilaniantz A."/>
            <person name="Bailey K."/>
            <person name="Holub E."/>
            <person name="Studholme D.J."/>
            <person name="Maclean D."/>
            <person name="Jones J.D."/>
        </authorList>
    </citation>
    <scope>NUCLEOTIDE SEQUENCE</scope>
</reference>